<evidence type="ECO:0000313" key="9">
    <source>
        <dbReference type="Proteomes" id="UP001152795"/>
    </source>
</evidence>
<comment type="subcellular location">
    <subcellularLocation>
        <location evidence="1">Membrane</location>
        <topology evidence="1">Single-pass type I membrane protein</topology>
    </subcellularLocation>
</comment>
<evidence type="ECO:0000256" key="2">
    <source>
        <dbReference type="ARBA" id="ARBA00022692"/>
    </source>
</evidence>
<dbReference type="InterPro" id="IPR039728">
    <property type="entry name" value="GLG1"/>
</dbReference>
<keyword evidence="3" id="KW-0732">Signal</keyword>
<evidence type="ECO:0000313" key="8">
    <source>
        <dbReference type="EMBL" id="CAB3991055.1"/>
    </source>
</evidence>
<keyword evidence="9" id="KW-1185">Reference proteome</keyword>
<evidence type="ECO:0000256" key="5">
    <source>
        <dbReference type="ARBA" id="ARBA00022989"/>
    </source>
</evidence>
<reference evidence="8" key="1">
    <citation type="submission" date="2020-04" db="EMBL/GenBank/DDBJ databases">
        <authorList>
            <person name="Alioto T."/>
            <person name="Alioto T."/>
            <person name="Gomez Garrido J."/>
        </authorList>
    </citation>
    <scope>NUCLEOTIDE SEQUENCE</scope>
    <source>
        <strain evidence="8">A484AB</strain>
    </source>
</reference>
<gene>
    <name evidence="8" type="ORF">PACLA_8A072410</name>
</gene>
<keyword evidence="6" id="KW-0472">Membrane</keyword>
<evidence type="ECO:0000256" key="3">
    <source>
        <dbReference type="ARBA" id="ARBA00022729"/>
    </source>
</evidence>
<dbReference type="InterPro" id="IPR001893">
    <property type="entry name" value="Cys-rich_GLG1_repeat"/>
</dbReference>
<keyword evidence="2" id="KW-0812">Transmembrane</keyword>
<evidence type="ECO:0000256" key="1">
    <source>
        <dbReference type="ARBA" id="ARBA00004479"/>
    </source>
</evidence>
<dbReference type="Pfam" id="PF00839">
    <property type="entry name" value="Cys_rich_FGFR"/>
    <property type="match status" value="15"/>
</dbReference>
<evidence type="ECO:0000256" key="7">
    <source>
        <dbReference type="ARBA" id="ARBA00023180"/>
    </source>
</evidence>
<organism evidence="8 9">
    <name type="scientific">Paramuricea clavata</name>
    <name type="common">Red gorgonian</name>
    <name type="synonym">Violescent sea-whip</name>
    <dbReference type="NCBI Taxonomy" id="317549"/>
    <lineage>
        <taxon>Eukaryota</taxon>
        <taxon>Metazoa</taxon>
        <taxon>Cnidaria</taxon>
        <taxon>Anthozoa</taxon>
        <taxon>Octocorallia</taxon>
        <taxon>Malacalcyonacea</taxon>
        <taxon>Plexauridae</taxon>
        <taxon>Paramuricea</taxon>
    </lineage>
</organism>
<dbReference type="PANTHER" id="PTHR11884:SF1">
    <property type="entry name" value="GOLGI APPARATUS PROTEIN 1"/>
    <property type="match status" value="1"/>
</dbReference>
<dbReference type="Proteomes" id="UP001152795">
    <property type="component" value="Unassembled WGS sequence"/>
</dbReference>
<dbReference type="PANTHER" id="PTHR11884">
    <property type="entry name" value="SELECTIN LIGAND RELATED"/>
    <property type="match status" value="1"/>
</dbReference>
<dbReference type="OrthoDB" id="6018612at2759"/>
<dbReference type="AlphaFoldDB" id="A0A7D9HQJ9"/>
<evidence type="ECO:0000256" key="6">
    <source>
        <dbReference type="ARBA" id="ARBA00023136"/>
    </source>
</evidence>
<keyword evidence="5" id="KW-1133">Transmembrane helix</keyword>
<comment type="caution">
    <text evidence="8">The sequence shown here is derived from an EMBL/GenBank/DDBJ whole genome shotgun (WGS) entry which is preliminary data.</text>
</comment>
<keyword evidence="4" id="KW-0677">Repeat</keyword>
<dbReference type="InterPro" id="IPR017873">
    <property type="entry name" value="Cys-rich_GLG1_repeat_euk"/>
</dbReference>
<keyword evidence="7" id="KW-0325">Glycoprotein</keyword>
<accession>A0A7D9HQJ9</accession>
<dbReference type="PROSITE" id="PS51289">
    <property type="entry name" value="GLG1_C_RICH"/>
    <property type="match status" value="7"/>
</dbReference>
<sequence>MASKYFERSRFVAVFVVFSQLMLSECFPFNGTDLRNVEGLVNRNINKDPTKSRVVPKVKDQEGITYKLKHDERCKEDIEDLCTQESRKGGNYDLLLCLQNQIKEDELSDECHQAIWEYKSKLVHNPVFEAPAIDICKDDWQKIDECKAIQPNTGDLVPCLVENKDGIQNARCKHIVNKLAQIVFSDYRLLKKFYKDCTADVKKFQCGRVDIKEEGDQHTQGSTLECLEDNEANLTAECRHKVLRVAELQSDDYHMNRAVYYACRDDREHFCPSVESGQGRVYACLMKKKFHPEMSNECRQKLTTKQKVEAKDYKANFPFLESCKDAIQAHECHPTGGSPAALAHVLLCLETAINDGETVSGTCQQHMKELQEELMEDYSVNPAIVAKCEKEIKLHCGRVEKGGKTLDCLMEKAMEKEGKDNQVEFSHECYEAISDLLKETGAGGDFKVDATLRKQCQAPAHKLCPDAKNDMAVLSCLMENVDHKDLGGICREHLIHLQFFLARDFQLDEALYRACKKDAQELCGNPHIGNPDKDATPQGMTLACLYRHILPNMNPDPEKKVSKVCVAEVMKTMHQRASDVRLLPHIQLSCISDLTTLCAEKVEPGEEIKCLQDNYEKLQERCRKSIGEFTEEESEDVDLDKSIVKHCSEMVKEFCSDLLKTNDADGILPCLYENKYDHKMDKKCRAELDHRELIELKDYKFSSKFKKACRQDVQSHCPKAKSKPEVIECLSGEVRQAIVGEKDHKISEECRAQLHVEKIRQAEDIQFDPKLYGGCAKDVQKLCLHVHKDGPAAVLECLKKSEGDLSKGCSNMIFEREKEEVGDAELDVRLFKVCKPMIKKFCMDVPPNKILHCLEQHKREMVKEDECRALVVTRQKNALKNVELMPGLAKACRSDMTKFCHDVTNNGHVIPCLKKNIEELSGDCQEFIVDLEKEAALDYRLNPSLAKECSDEIDTLCHDISPGHGEVMECLKEHYKKIDNAKCRAEIKEALIEERTDIMADPVLHEACSKSVSKHCDSVSHGRGRILQCLMGVLEKGQIVERECRNILKSRKQMWTGFGVPVPESLTDLASVVSSSPRRNYFFIVFSCALAIIFIGGLISGRLTKRVAREAKNR</sequence>
<name>A0A7D9HQJ9_PARCT</name>
<proteinExistence type="predicted"/>
<dbReference type="GO" id="GO:0000139">
    <property type="term" value="C:Golgi membrane"/>
    <property type="evidence" value="ECO:0007669"/>
    <property type="project" value="InterPro"/>
</dbReference>
<evidence type="ECO:0000256" key="4">
    <source>
        <dbReference type="ARBA" id="ARBA00022737"/>
    </source>
</evidence>
<dbReference type="EMBL" id="CACRXK020001781">
    <property type="protein sequence ID" value="CAB3991055.1"/>
    <property type="molecule type" value="Genomic_DNA"/>
</dbReference>
<protein>
    <submittedName>
        <fullName evidence="8">Golgi apparatus 1-like</fullName>
    </submittedName>
</protein>